<sequence length="265" mass="26831">MQTAAITAPLPAAPYQEPTHRFGRALDDRLPATGMHPAGLHAAESAVEGSPITTASTVAATEAATDEDGFSFDDLLDIVNPLQHLPVVSTVYREITGDEIRPESRVLGGGLFGGVLGAAASLVDVAVESFSGDSMGGHVMTALFGDDEAEPSADEKSIQTAARDAATTPLPVPAALPPVPAALPATTKPAVRSATPQTQPQAQSITSDPASEPPLPSLSSSAFDALLQSFGAPATPANTNDNPQPGLAYAPAAAASQGRLVNKAL</sequence>
<name>X5MD14_9HYPH</name>
<evidence type="ECO:0000313" key="2">
    <source>
        <dbReference type="EMBL" id="CDO59752.1"/>
    </source>
</evidence>
<feature type="compositionally biased region" description="Pro residues" evidence="1">
    <location>
        <begin position="170"/>
        <end position="181"/>
    </location>
</feature>
<reference evidence="2 3" key="1">
    <citation type="journal article" date="2014" name="Front. Genet.">
        <title>Genome and metabolic network of "Candidatus Phaeomarinobacter ectocarpi" Ec32, a new candidate genus of Alphaproteobacteria frequently associated with brown algae.</title>
        <authorList>
            <person name="Dittami S.M."/>
            <person name="Barbeyron T."/>
            <person name="Boyen C."/>
            <person name="Cambefort J."/>
            <person name="Collet G."/>
            <person name="Delage L."/>
            <person name="Gobet A."/>
            <person name="Groisillier A."/>
            <person name="Leblanc C."/>
            <person name="Michel G."/>
            <person name="Scornet D."/>
            <person name="Siegel A."/>
            <person name="Tapia J.E."/>
            <person name="Tonon T."/>
        </authorList>
    </citation>
    <scope>NUCLEOTIDE SEQUENCE [LARGE SCALE GENOMIC DNA]</scope>
    <source>
        <strain evidence="2 3">Ec32</strain>
    </source>
</reference>
<organism evidence="2 3">
    <name type="scientific">Candidatus Phaeomarinibacter ectocarpi</name>
    <dbReference type="NCBI Taxonomy" id="1458461"/>
    <lineage>
        <taxon>Bacteria</taxon>
        <taxon>Pseudomonadati</taxon>
        <taxon>Pseudomonadota</taxon>
        <taxon>Alphaproteobacteria</taxon>
        <taxon>Hyphomicrobiales</taxon>
        <taxon>Parvibaculaceae</taxon>
        <taxon>Candidatus Phaeomarinibacter</taxon>
    </lineage>
</organism>
<dbReference type="EMBL" id="HG966617">
    <property type="protein sequence ID" value="CDO59752.1"/>
    <property type="molecule type" value="Genomic_DNA"/>
</dbReference>
<protein>
    <submittedName>
        <fullName evidence="2">Uncharacterized protein</fullName>
    </submittedName>
</protein>
<keyword evidence="3" id="KW-1185">Reference proteome</keyword>
<feature type="compositionally biased region" description="Polar residues" evidence="1">
    <location>
        <begin position="194"/>
        <end position="206"/>
    </location>
</feature>
<evidence type="ECO:0000313" key="3">
    <source>
        <dbReference type="Proteomes" id="UP000032160"/>
    </source>
</evidence>
<dbReference type="STRING" id="1458461.BN1012_Phect1538"/>
<dbReference type="KEGG" id="pect:BN1012_Phect1538"/>
<dbReference type="PATRIC" id="fig|1458461.3.peg.1537"/>
<dbReference type="OrthoDB" id="5769175at2"/>
<feature type="compositionally biased region" description="Low complexity" evidence="1">
    <location>
        <begin position="182"/>
        <end position="191"/>
    </location>
</feature>
<dbReference type="AlphaFoldDB" id="X5MD14"/>
<dbReference type="RefSeq" id="WP_052535497.1">
    <property type="nucleotide sequence ID" value="NZ_HG966617.1"/>
</dbReference>
<feature type="compositionally biased region" description="Low complexity" evidence="1">
    <location>
        <begin position="217"/>
        <end position="230"/>
    </location>
</feature>
<feature type="region of interest" description="Disordered" evidence="1">
    <location>
        <begin position="169"/>
        <end position="265"/>
    </location>
</feature>
<evidence type="ECO:0000256" key="1">
    <source>
        <dbReference type="SAM" id="MobiDB-lite"/>
    </source>
</evidence>
<gene>
    <name evidence="2" type="ORF">BN1012_Phect1538</name>
</gene>
<dbReference type="HOGENOM" id="CLU_1048412_0_0_5"/>
<proteinExistence type="predicted"/>
<dbReference type="Proteomes" id="UP000032160">
    <property type="component" value="Chromosome I"/>
</dbReference>
<accession>X5MD14</accession>